<feature type="domain" description="TonB-dependent receptor plug" evidence="2">
    <location>
        <begin position="48"/>
        <end position="101"/>
    </location>
</feature>
<evidence type="ECO:0000256" key="1">
    <source>
        <dbReference type="SAM" id="SignalP"/>
    </source>
</evidence>
<dbReference type="RefSeq" id="WP_090332062.1">
    <property type="nucleotide sequence ID" value="NZ_FNXY01000001.1"/>
</dbReference>
<dbReference type="Pfam" id="PF07715">
    <property type="entry name" value="Plug"/>
    <property type="match status" value="1"/>
</dbReference>
<gene>
    <name evidence="3" type="ORF">SAMN04487995_0766</name>
</gene>
<feature type="chain" id="PRO_5011525156" evidence="1">
    <location>
        <begin position="22"/>
        <end position="155"/>
    </location>
</feature>
<keyword evidence="4" id="KW-1185">Reference proteome</keyword>
<feature type="signal peptide" evidence="1">
    <location>
        <begin position="1"/>
        <end position="21"/>
    </location>
</feature>
<evidence type="ECO:0000313" key="4">
    <source>
        <dbReference type="Proteomes" id="UP000199532"/>
    </source>
</evidence>
<dbReference type="Gene3D" id="2.170.130.10">
    <property type="entry name" value="TonB-dependent receptor, plug domain"/>
    <property type="match status" value="1"/>
</dbReference>
<dbReference type="AlphaFoldDB" id="A0A1H6QY75"/>
<keyword evidence="1" id="KW-0732">Signal</keyword>
<dbReference type="InterPro" id="IPR037066">
    <property type="entry name" value="Plug_dom_sf"/>
</dbReference>
<dbReference type="STRING" id="408657.SAMN04487995_0766"/>
<name>A0A1H6QY75_9BACT</name>
<evidence type="ECO:0000259" key="2">
    <source>
        <dbReference type="Pfam" id="PF07715"/>
    </source>
</evidence>
<protein>
    <submittedName>
        <fullName evidence="3">TonB-dependent Receptor Plug Domain</fullName>
    </submittedName>
</protein>
<proteinExistence type="predicted"/>
<dbReference type="InterPro" id="IPR012910">
    <property type="entry name" value="Plug_dom"/>
</dbReference>
<dbReference type="EMBL" id="FNXY01000001">
    <property type="protein sequence ID" value="SEI44215.1"/>
    <property type="molecule type" value="Genomic_DNA"/>
</dbReference>
<accession>A0A1H6QY75</accession>
<dbReference type="SUPFAM" id="SSF56935">
    <property type="entry name" value="Porins"/>
    <property type="match status" value="1"/>
</dbReference>
<reference evidence="3 4" key="1">
    <citation type="submission" date="2016-10" db="EMBL/GenBank/DDBJ databases">
        <authorList>
            <person name="de Groot N.N."/>
        </authorList>
    </citation>
    <scope>NUCLEOTIDE SEQUENCE [LARGE SCALE GENOMIC DNA]</scope>
    <source>
        <strain evidence="3 4">DSM 19938</strain>
    </source>
</reference>
<organism evidence="3 4">
    <name type="scientific">Dyadobacter koreensis</name>
    <dbReference type="NCBI Taxonomy" id="408657"/>
    <lineage>
        <taxon>Bacteria</taxon>
        <taxon>Pseudomonadati</taxon>
        <taxon>Bacteroidota</taxon>
        <taxon>Cytophagia</taxon>
        <taxon>Cytophagales</taxon>
        <taxon>Spirosomataceae</taxon>
        <taxon>Dyadobacter</taxon>
    </lineage>
</organism>
<dbReference type="Proteomes" id="UP000199532">
    <property type="component" value="Unassembled WGS sequence"/>
</dbReference>
<evidence type="ECO:0000313" key="3">
    <source>
        <dbReference type="EMBL" id="SEI44215.1"/>
    </source>
</evidence>
<sequence length="155" mass="17205">MRQLILTVTFAIAFSSLFAQATEKATRDRTFQLGEATIPGAISRDGSQRLTSSRIEKFNRTDLSNALNLLPGVSIANVGPRNESVVYVRGFDLRQVPVVLDHYNEHIVASPTLSVFLKDVSNEKNRKTLSLTIGEKRDMISFLAMLTSLTFITKS</sequence>
<keyword evidence="3" id="KW-0675">Receptor</keyword>